<dbReference type="InterPro" id="IPR038718">
    <property type="entry name" value="SNF2-like_sf"/>
</dbReference>
<evidence type="ECO:0000256" key="2">
    <source>
        <dbReference type="ARBA" id="ARBA00022737"/>
    </source>
</evidence>
<dbReference type="GO" id="GO:0004386">
    <property type="term" value="F:helicase activity"/>
    <property type="evidence" value="ECO:0007669"/>
    <property type="project" value="UniProtKB-KW"/>
</dbReference>
<evidence type="ECO:0000259" key="11">
    <source>
        <dbReference type="PROSITE" id="PS51194"/>
    </source>
</evidence>
<dbReference type="Proteomes" id="UP000466442">
    <property type="component" value="Unassembled WGS sequence"/>
</dbReference>
<dbReference type="PANTHER" id="PTHR36498:SF1">
    <property type="entry name" value="TATA-BINDING PROTEIN-ASSOCIATED FACTOR 172"/>
    <property type="match status" value="1"/>
</dbReference>
<keyword evidence="7" id="KW-0238">DNA-binding</keyword>
<evidence type="ECO:0000256" key="8">
    <source>
        <dbReference type="ARBA" id="ARBA00023242"/>
    </source>
</evidence>
<dbReference type="GO" id="GO:0005634">
    <property type="term" value="C:nucleus"/>
    <property type="evidence" value="ECO:0007669"/>
    <property type="project" value="UniProtKB-SubCell"/>
</dbReference>
<dbReference type="InterPro" id="IPR044078">
    <property type="entry name" value="Mot1_ATP-bd"/>
</dbReference>
<sequence>MTSRLDRLFTLLETGSSTVTRRAAASQLGEVQRLHPHEVHNLLKNILNYLKSSSWDTRIAAGWAVEAVLSRVPSWNPIGKTKEETGTTNGAIHNVSEGRLSCDNFNLGVIIKNSALLMGSEGKEYETTEEVGMSQENLAKQKELLNAKLGLGDAAKLGFDTSSLYTIDDLKIEIKVENSAQMKANVGDVVGLSCREANRARRKARQAIMRQRSKCLTEDEEEGPEKKKAKLEVSTSFDDVSYPVPDNTNAWPPDVIDWPLDWLCIQLNTNLFSPQWEVRHGAGTALRHLMKTQGRCGGKSTDVAATLMEESHQSWLEDMALRLVCVLTLDRFGDFVSDQVVAPVRETCAQALGSVLDLMEKKRVIAVLKVLLELLEQNDWETRHGGLLGIKYLFAVRQDLLGCMLPMAFNSLHKALSDPVDDVSAVAGGALSTAVDLLATEHPDFALTILNSLCRLIPEQDDLTPAAVTFIPLLSQLLLKPNICAMIRADETVGELIQRLWSLLEHNNSCVRAAALKTLSCLPDQQSFQAWSYNLQPTLRHLFQRALVEHQPSIHNEVEKVWYKVIHCSQLSDVLNAACPFVSIWLCLTMQQSRIPFDQSLILHPKPLMKESTAKHLQKVTGVDCSSRSDIKYYIGGPETTPQVLREANAPHTRYVSAKMLGYLSTFIVQPAPGILYTPDMDSPIDCYVKVLMVYLESKSALQRFVIGLVISEWGKLCCPPAPPTLLLHKLFNLLNESIYYDEIAVSYTRLLQDTKDFIALMKHYKLPIEESIAGAKVLTLDQMEQIVDVKVGEILLTMKMKPKILDTLQERRKTILQSLTVTLGEQNKWHVMSQASLASALIALGTLPEKLTPIVKPLMESIKKEENEELQKLTAQALAHLMDKCLPRNPCPNAKIVTNLCSFLLVDPDFTPKIPEVKNRTGSSSRTNSQPKNNSVDLHCGILTLVKQQQTAERSLLKRANSTSGRGPGRPPAHDVQLEEQIAAEDQALKYNRIQRRGCIFALQSITSHFGPRLPDALPNLWLAMRGNLLEKVRNSSPASCTKEEAEHLVGLLQVLEVTCASLHVSLLPQIFELLPLLIRLLSHLYLVVRHMACRCLAALALIEANCLRSNETKDLPCVSSAPVMSAIVLQVIPMLSIVDQDTKRQGATEAIALLLEKMQLSLVPYILFLVVPLLGRMSDQEPNTRILATQTFANLIQMMPLDGGIPNPTQLSPELLKMKEQHRNFLEQLFNPSSISDYKIPIKICAELRSYQQSGVNWLGFLNKFKLHGLLCDDMGLGKTLQSICILASDHFYRHQQFKKTGREEFSPLPSLVVCPPTLTGHWVYEVEKFVPDRNFLRPLLYAGTPNERIKLRSQARKHQLIVASYDIVRKDIDFFSAIKWNYCILDEGHMIKNGKTKASRAIKLLTANNRLILSGTPIQNNVLELWSLFDFLMPGFLGTEKQFTARYSKPILASRDPKSSTKEQEAGVLAMEALHRQVLPFVLRRTKEDVLKDLPPKITQDYYCELSPLQRQLYEDFAKSQSHQNFEDSNNHHIFQALRYLQSVCNHPKLALTPKHPQYLSITKGLQAQNSDLSDISHAAKLPALKQLLLDCGIGAPAGTETEDIIINQHRALIFCQLKIMLDILEVDFFKAHMPSVTYLRLDGAVPAGLRHSVVTRFNNDPSIDVLILTTQVGGLGLNLTGADTVIFIEHDWSPMKDLQAMDRAHRIGQNKVVNVYRLITRDTLEEKIMGLQKFKLMTANTVISAENASLQTMGTDKLLDLFTLDSSKDASSSDPKKPGGSMKVRHVQLHQKPPVINVCVAADPETTTEQAAP</sequence>
<dbReference type="SMART" id="SM00490">
    <property type="entry name" value="HELICc"/>
    <property type="match status" value="1"/>
</dbReference>
<keyword evidence="2" id="KW-0677">Repeat</keyword>
<keyword evidence="5" id="KW-0347">Helicase</keyword>
<dbReference type="PANTHER" id="PTHR36498">
    <property type="entry name" value="TATA-BINDING PROTEIN-ASSOCIATED FACTOR 172"/>
    <property type="match status" value="1"/>
</dbReference>
<dbReference type="Pfam" id="PF00176">
    <property type="entry name" value="SNF2-rel_dom"/>
    <property type="match status" value="1"/>
</dbReference>
<dbReference type="Pfam" id="PF12054">
    <property type="entry name" value="DUF3535"/>
    <property type="match status" value="1"/>
</dbReference>
<gene>
    <name evidence="12" type="ORF">GE061_005681</name>
</gene>
<dbReference type="InterPro" id="IPR049730">
    <property type="entry name" value="SNF2/RAD54-like_C"/>
</dbReference>
<dbReference type="GO" id="GO:0003677">
    <property type="term" value="F:DNA binding"/>
    <property type="evidence" value="ECO:0007669"/>
    <property type="project" value="UniProtKB-KW"/>
</dbReference>
<organism evidence="12 13">
    <name type="scientific">Apolygus lucorum</name>
    <name type="common">Small green plant bug</name>
    <name type="synonym">Lygocoris lucorum</name>
    <dbReference type="NCBI Taxonomy" id="248454"/>
    <lineage>
        <taxon>Eukaryota</taxon>
        <taxon>Metazoa</taxon>
        <taxon>Ecdysozoa</taxon>
        <taxon>Arthropoda</taxon>
        <taxon>Hexapoda</taxon>
        <taxon>Insecta</taxon>
        <taxon>Pterygota</taxon>
        <taxon>Neoptera</taxon>
        <taxon>Paraneoptera</taxon>
        <taxon>Hemiptera</taxon>
        <taxon>Heteroptera</taxon>
        <taxon>Panheteroptera</taxon>
        <taxon>Cimicomorpha</taxon>
        <taxon>Miridae</taxon>
        <taxon>Mirini</taxon>
        <taxon>Apolygus</taxon>
    </lineage>
</organism>
<dbReference type="CDD" id="cd17999">
    <property type="entry name" value="DEXHc_Mot1"/>
    <property type="match status" value="1"/>
</dbReference>
<feature type="region of interest" description="Disordered" evidence="9">
    <location>
        <begin position="917"/>
        <end position="937"/>
    </location>
</feature>
<dbReference type="CDD" id="cd18793">
    <property type="entry name" value="SF2_C_SNF"/>
    <property type="match status" value="1"/>
</dbReference>
<dbReference type="FunFam" id="3.40.50.300:FF:000428">
    <property type="entry name" value="TATA-binding protein-associated factor 172"/>
    <property type="match status" value="1"/>
</dbReference>
<dbReference type="Pfam" id="PF00271">
    <property type="entry name" value="Helicase_C"/>
    <property type="match status" value="1"/>
</dbReference>
<evidence type="ECO:0000256" key="9">
    <source>
        <dbReference type="SAM" id="MobiDB-lite"/>
    </source>
</evidence>
<keyword evidence="4" id="KW-0378">Hydrolase</keyword>
<dbReference type="GO" id="GO:0017025">
    <property type="term" value="F:TBP-class protein binding"/>
    <property type="evidence" value="ECO:0007669"/>
    <property type="project" value="InterPro"/>
</dbReference>
<feature type="domain" description="Helicase ATP-binding" evidence="10">
    <location>
        <begin position="1262"/>
        <end position="1438"/>
    </location>
</feature>
<evidence type="ECO:0000313" key="12">
    <source>
        <dbReference type="EMBL" id="KAF6201234.1"/>
    </source>
</evidence>
<dbReference type="OrthoDB" id="10252227at2759"/>
<name>A0A8S9WYC1_APOLU</name>
<evidence type="ECO:0000256" key="5">
    <source>
        <dbReference type="ARBA" id="ARBA00022806"/>
    </source>
</evidence>
<dbReference type="SMART" id="SM00487">
    <property type="entry name" value="DEXDc"/>
    <property type="match status" value="1"/>
</dbReference>
<evidence type="ECO:0000256" key="3">
    <source>
        <dbReference type="ARBA" id="ARBA00022741"/>
    </source>
</evidence>
<feature type="region of interest" description="Disordered" evidence="9">
    <location>
        <begin position="954"/>
        <end position="975"/>
    </location>
</feature>
<dbReference type="Gene3D" id="1.25.10.10">
    <property type="entry name" value="Leucine-rich Repeat Variant"/>
    <property type="match status" value="3"/>
</dbReference>
<dbReference type="Gene3D" id="3.40.50.10810">
    <property type="entry name" value="Tandem AAA-ATPase domain"/>
    <property type="match status" value="1"/>
</dbReference>
<feature type="region of interest" description="Disordered" evidence="9">
    <location>
        <begin position="1771"/>
        <end position="1793"/>
    </location>
</feature>
<evidence type="ECO:0000256" key="6">
    <source>
        <dbReference type="ARBA" id="ARBA00022840"/>
    </source>
</evidence>
<feature type="compositionally biased region" description="Polar residues" evidence="9">
    <location>
        <begin position="921"/>
        <end position="937"/>
    </location>
</feature>
<dbReference type="InterPro" id="IPR001650">
    <property type="entry name" value="Helicase_C-like"/>
</dbReference>
<dbReference type="PROSITE" id="PS51194">
    <property type="entry name" value="HELICASE_CTER"/>
    <property type="match status" value="1"/>
</dbReference>
<dbReference type="Gene3D" id="3.40.50.300">
    <property type="entry name" value="P-loop containing nucleotide triphosphate hydrolases"/>
    <property type="match status" value="1"/>
</dbReference>
<dbReference type="SUPFAM" id="SSF48371">
    <property type="entry name" value="ARM repeat"/>
    <property type="match status" value="1"/>
</dbReference>
<dbReference type="InterPro" id="IPR011989">
    <property type="entry name" value="ARM-like"/>
</dbReference>
<dbReference type="InterPro" id="IPR044972">
    <property type="entry name" value="Mot1"/>
</dbReference>
<evidence type="ECO:0008006" key="14">
    <source>
        <dbReference type="Google" id="ProtNLM"/>
    </source>
</evidence>
<comment type="caution">
    <text evidence="12">The sequence shown here is derived from an EMBL/GenBank/DDBJ whole genome shotgun (WGS) entry which is preliminary data.</text>
</comment>
<keyword evidence="6" id="KW-0067">ATP-binding</keyword>
<evidence type="ECO:0000256" key="1">
    <source>
        <dbReference type="ARBA" id="ARBA00004123"/>
    </source>
</evidence>
<keyword evidence="8" id="KW-0539">Nucleus</keyword>
<keyword evidence="3" id="KW-0547">Nucleotide-binding</keyword>
<dbReference type="PROSITE" id="PS51192">
    <property type="entry name" value="HELICASE_ATP_BIND_1"/>
    <property type="match status" value="1"/>
</dbReference>
<dbReference type="GO" id="GO:0016887">
    <property type="term" value="F:ATP hydrolysis activity"/>
    <property type="evidence" value="ECO:0007669"/>
    <property type="project" value="InterPro"/>
</dbReference>
<dbReference type="SUPFAM" id="SSF52540">
    <property type="entry name" value="P-loop containing nucleoside triphosphate hydrolases"/>
    <property type="match status" value="2"/>
</dbReference>
<proteinExistence type="predicted"/>
<evidence type="ECO:0000256" key="7">
    <source>
        <dbReference type="ARBA" id="ARBA00023125"/>
    </source>
</evidence>
<dbReference type="InterPro" id="IPR016024">
    <property type="entry name" value="ARM-type_fold"/>
</dbReference>
<evidence type="ECO:0000313" key="13">
    <source>
        <dbReference type="Proteomes" id="UP000466442"/>
    </source>
</evidence>
<dbReference type="EMBL" id="WIXP02000013">
    <property type="protein sequence ID" value="KAF6201234.1"/>
    <property type="molecule type" value="Genomic_DNA"/>
</dbReference>
<protein>
    <recommendedName>
        <fullName evidence="14">TATA-binding protein-associated factor 172</fullName>
    </recommendedName>
</protein>
<evidence type="ECO:0000256" key="4">
    <source>
        <dbReference type="ARBA" id="ARBA00022801"/>
    </source>
</evidence>
<reference evidence="12" key="1">
    <citation type="journal article" date="2021" name="Mol. Ecol. Resour.">
        <title>Apolygus lucorum genome provides insights into omnivorousness and mesophyll feeding.</title>
        <authorList>
            <person name="Liu Y."/>
            <person name="Liu H."/>
            <person name="Wang H."/>
            <person name="Huang T."/>
            <person name="Liu B."/>
            <person name="Yang B."/>
            <person name="Yin L."/>
            <person name="Li B."/>
            <person name="Zhang Y."/>
            <person name="Zhang S."/>
            <person name="Jiang F."/>
            <person name="Zhang X."/>
            <person name="Ren Y."/>
            <person name="Wang B."/>
            <person name="Wang S."/>
            <person name="Lu Y."/>
            <person name="Wu K."/>
            <person name="Fan W."/>
            <person name="Wang G."/>
        </authorList>
    </citation>
    <scope>NUCLEOTIDE SEQUENCE</scope>
    <source>
        <strain evidence="12">12Hb</strain>
    </source>
</reference>
<dbReference type="InterPro" id="IPR022707">
    <property type="entry name" value="Mot1_central_dom"/>
</dbReference>
<feature type="domain" description="Helicase C-terminal" evidence="11">
    <location>
        <begin position="1604"/>
        <end position="1758"/>
    </location>
</feature>
<dbReference type="InterPro" id="IPR014001">
    <property type="entry name" value="Helicase_ATP-bd"/>
</dbReference>
<dbReference type="InterPro" id="IPR027417">
    <property type="entry name" value="P-loop_NTPase"/>
</dbReference>
<dbReference type="FunFam" id="3.40.50.10810:FF:000009">
    <property type="entry name" value="B-TFIID TATA-box-binding protein-associated factor 1"/>
    <property type="match status" value="1"/>
</dbReference>
<keyword evidence="13" id="KW-1185">Reference proteome</keyword>
<dbReference type="InterPro" id="IPR000330">
    <property type="entry name" value="SNF2_N"/>
</dbReference>
<accession>A0A8S9WYC1</accession>
<comment type="subcellular location">
    <subcellularLocation>
        <location evidence="1">Nucleus</location>
    </subcellularLocation>
</comment>
<dbReference type="GO" id="GO:0005524">
    <property type="term" value="F:ATP binding"/>
    <property type="evidence" value="ECO:0007669"/>
    <property type="project" value="UniProtKB-KW"/>
</dbReference>
<evidence type="ECO:0000259" key="10">
    <source>
        <dbReference type="PROSITE" id="PS51192"/>
    </source>
</evidence>